<dbReference type="EMBL" id="JAFNLL010000004">
    <property type="protein sequence ID" value="MBO1266904.1"/>
    <property type="molecule type" value="Genomic_DNA"/>
</dbReference>
<accession>A0A939H9V1</accession>
<dbReference type="Pfam" id="PF20242">
    <property type="entry name" value="Emfourin"/>
    <property type="match status" value="1"/>
</dbReference>
<protein>
    <submittedName>
        <fullName evidence="1">Uncharacterized protein</fullName>
    </submittedName>
</protein>
<dbReference type="RefSeq" id="WP_207614723.1">
    <property type="nucleotide sequence ID" value="NZ_JAFNLL010000004.1"/>
</dbReference>
<comment type="caution">
    <text evidence="1">The sequence shown here is derived from an EMBL/GenBank/DDBJ whole genome shotgun (WGS) entry which is preliminary data.</text>
</comment>
<dbReference type="Proteomes" id="UP000664164">
    <property type="component" value="Unassembled WGS sequence"/>
</dbReference>
<dbReference type="AlphaFoldDB" id="A0A939H9V1"/>
<sequence length="94" mass="10666">MKITVRRSGGLAALTQIWTVEAVTIDDKRRWMPIVEACPWDNADARSAANQPDRFMYAIRAGQRRATLPEKAVTGPWQVLVENAKTEGQESRRR</sequence>
<evidence type="ECO:0000313" key="1">
    <source>
        <dbReference type="EMBL" id="MBO1266904.1"/>
    </source>
</evidence>
<name>A0A939H9V1_9MICC</name>
<dbReference type="InterPro" id="IPR049457">
    <property type="entry name" value="Emfourin"/>
</dbReference>
<evidence type="ECO:0000313" key="2">
    <source>
        <dbReference type="Proteomes" id="UP000664164"/>
    </source>
</evidence>
<gene>
    <name evidence="1" type="ORF">J1902_02715</name>
</gene>
<proteinExistence type="predicted"/>
<organism evidence="1 2">
    <name type="scientific">Arthrobacter cavernae</name>
    <dbReference type="NCBI Taxonomy" id="2817681"/>
    <lineage>
        <taxon>Bacteria</taxon>
        <taxon>Bacillati</taxon>
        <taxon>Actinomycetota</taxon>
        <taxon>Actinomycetes</taxon>
        <taxon>Micrococcales</taxon>
        <taxon>Micrococcaceae</taxon>
        <taxon>Arthrobacter</taxon>
    </lineage>
</organism>
<keyword evidence="2" id="KW-1185">Reference proteome</keyword>
<reference evidence="1" key="1">
    <citation type="submission" date="2021-03" db="EMBL/GenBank/DDBJ databases">
        <title>A new species, PO-11, isolated from a karst cave deposit.</title>
        <authorList>
            <person name="Zhaoxiaoyong W."/>
        </authorList>
    </citation>
    <scope>NUCLEOTIDE SEQUENCE</scope>
    <source>
        <strain evidence="1">PO-11</strain>
    </source>
</reference>